<name>A0A5N4DN98_CAMDR</name>
<organism evidence="1 2">
    <name type="scientific">Camelus dromedarius</name>
    <name type="common">Dromedary</name>
    <name type="synonym">Arabian camel</name>
    <dbReference type="NCBI Taxonomy" id="9838"/>
    <lineage>
        <taxon>Eukaryota</taxon>
        <taxon>Metazoa</taxon>
        <taxon>Chordata</taxon>
        <taxon>Craniata</taxon>
        <taxon>Vertebrata</taxon>
        <taxon>Euteleostomi</taxon>
        <taxon>Mammalia</taxon>
        <taxon>Eutheria</taxon>
        <taxon>Laurasiatheria</taxon>
        <taxon>Artiodactyla</taxon>
        <taxon>Tylopoda</taxon>
        <taxon>Camelidae</taxon>
        <taxon>Camelus</taxon>
    </lineage>
</organism>
<dbReference type="AlphaFoldDB" id="A0A5N4DN98"/>
<accession>A0A5N4DN98</accession>
<comment type="caution">
    <text evidence="1">The sequence shown here is derived from an EMBL/GenBank/DDBJ whole genome shotgun (WGS) entry which is preliminary data.</text>
</comment>
<protein>
    <submittedName>
        <fullName evidence="1">Uncharacterized protein</fullName>
    </submittedName>
</protein>
<proteinExistence type="predicted"/>
<dbReference type="EMBL" id="JWIN03000010">
    <property type="protein sequence ID" value="KAB1272555.1"/>
    <property type="molecule type" value="Genomic_DNA"/>
</dbReference>
<keyword evidence="2" id="KW-1185">Reference proteome</keyword>
<dbReference type="Proteomes" id="UP000299084">
    <property type="component" value="Unassembled WGS sequence"/>
</dbReference>
<gene>
    <name evidence="1" type="ORF">Cadr_000015018</name>
</gene>
<reference evidence="1 2" key="1">
    <citation type="journal article" date="2019" name="Mol. Ecol. Resour.">
        <title>Improving Illumina assemblies with Hi-C and long reads: an example with the North African dromedary.</title>
        <authorList>
            <person name="Elbers J.P."/>
            <person name="Rogers M.F."/>
            <person name="Perelman P.L."/>
            <person name="Proskuryakova A.A."/>
            <person name="Serdyukova N.A."/>
            <person name="Johnson W.E."/>
            <person name="Horin P."/>
            <person name="Corander J."/>
            <person name="Murphy D."/>
            <person name="Burger P.A."/>
        </authorList>
    </citation>
    <scope>NUCLEOTIDE SEQUENCE [LARGE SCALE GENOMIC DNA]</scope>
    <source>
        <strain evidence="1">Drom800</strain>
        <tissue evidence="1">Blood</tissue>
    </source>
</reference>
<evidence type="ECO:0000313" key="1">
    <source>
        <dbReference type="EMBL" id="KAB1272555.1"/>
    </source>
</evidence>
<evidence type="ECO:0000313" key="2">
    <source>
        <dbReference type="Proteomes" id="UP000299084"/>
    </source>
</evidence>
<sequence>MRAVWGSRSRLRQDHLQVEDVVDDALQDFHLAKLSASRDPRYQFAQKRVAVVHVVQQAQRLLGSRALAAAPRDGQAAFRQAAHRLIAAADRT</sequence>